<dbReference type="AlphaFoldDB" id="A0A7W6IHX3"/>
<dbReference type="Pfam" id="PF00881">
    <property type="entry name" value="Nitroreductase"/>
    <property type="match status" value="1"/>
</dbReference>
<dbReference type="PANTHER" id="PTHR43745">
    <property type="entry name" value="NITROREDUCTASE MJ1384-RELATED"/>
    <property type="match status" value="1"/>
</dbReference>
<name>A0A7W6IHX3_9HYPH</name>
<evidence type="ECO:0000313" key="3">
    <source>
        <dbReference type="Proteomes" id="UP000519439"/>
    </source>
</evidence>
<feature type="domain" description="Nitroreductase" evidence="1">
    <location>
        <begin position="21"/>
        <end position="159"/>
    </location>
</feature>
<keyword evidence="3" id="KW-1185">Reference proteome</keyword>
<proteinExistence type="predicted"/>
<dbReference type="SUPFAM" id="SSF55469">
    <property type="entry name" value="FMN-dependent nitroreductase-like"/>
    <property type="match status" value="1"/>
</dbReference>
<reference evidence="2 3" key="1">
    <citation type="submission" date="2020-08" db="EMBL/GenBank/DDBJ databases">
        <title>Genomic Encyclopedia of Type Strains, Phase IV (KMG-IV): sequencing the most valuable type-strain genomes for metagenomic binning, comparative biology and taxonomic classification.</title>
        <authorList>
            <person name="Goeker M."/>
        </authorList>
    </citation>
    <scope>NUCLEOTIDE SEQUENCE [LARGE SCALE GENOMIC DNA]</scope>
    <source>
        <strain evidence="2 3">DSM 15743</strain>
    </source>
</reference>
<dbReference type="GO" id="GO:0016491">
    <property type="term" value="F:oxidoreductase activity"/>
    <property type="evidence" value="ECO:0007669"/>
    <property type="project" value="InterPro"/>
</dbReference>
<evidence type="ECO:0000259" key="1">
    <source>
        <dbReference type="Pfam" id="PF00881"/>
    </source>
</evidence>
<sequence length="188" mass="19580">MLRSRRSGLAGPVGWTEVAGLLWHAAGIQDRAPSGRAGIPVERRASPSAGGLHPIHLVCINGDGDGRVRLYDAHDHAFHVLDVDHEDVSAKNAAVVGEILGASRGCTLRLVADVGKVEAAYENPESLVLRDAGCVVAVLCLCAEWLGLTACPLGFLGDELLAALDFPGPRFRALGAVQITAPVDPSGP</sequence>
<dbReference type="RefSeq" id="WP_161634659.1">
    <property type="nucleotide sequence ID" value="NZ_JACIDC010000013.1"/>
</dbReference>
<evidence type="ECO:0000313" key="2">
    <source>
        <dbReference type="EMBL" id="MBB4041649.1"/>
    </source>
</evidence>
<dbReference type="PANTHER" id="PTHR43745:SF2">
    <property type="entry name" value="NITROREDUCTASE MJ1384-RELATED"/>
    <property type="match status" value="1"/>
</dbReference>
<protein>
    <submittedName>
        <fullName evidence="2">SagB-type dehydrogenase family enzyme</fullName>
    </submittedName>
</protein>
<dbReference type="InterPro" id="IPR052544">
    <property type="entry name" value="Bacteriocin_Proc_Enz"/>
</dbReference>
<accession>A0A7W6IHX3</accession>
<dbReference type="InterPro" id="IPR000415">
    <property type="entry name" value="Nitroreductase-like"/>
</dbReference>
<comment type="caution">
    <text evidence="2">The sequence shown here is derived from an EMBL/GenBank/DDBJ whole genome shotgun (WGS) entry which is preliminary data.</text>
</comment>
<dbReference type="Proteomes" id="UP000519439">
    <property type="component" value="Unassembled WGS sequence"/>
</dbReference>
<gene>
    <name evidence="2" type="ORF">GGR34_003327</name>
</gene>
<dbReference type="InterPro" id="IPR029479">
    <property type="entry name" value="Nitroreductase"/>
</dbReference>
<dbReference type="Gene3D" id="3.40.109.10">
    <property type="entry name" value="NADH Oxidase"/>
    <property type="match status" value="1"/>
</dbReference>
<dbReference type="EMBL" id="JACIDC010000013">
    <property type="protein sequence ID" value="MBB4041649.1"/>
    <property type="molecule type" value="Genomic_DNA"/>
</dbReference>
<organism evidence="2 3">
    <name type="scientific">Microvirga flocculans</name>
    <dbReference type="NCBI Taxonomy" id="217168"/>
    <lineage>
        <taxon>Bacteria</taxon>
        <taxon>Pseudomonadati</taxon>
        <taxon>Pseudomonadota</taxon>
        <taxon>Alphaproteobacteria</taxon>
        <taxon>Hyphomicrobiales</taxon>
        <taxon>Methylobacteriaceae</taxon>
        <taxon>Microvirga</taxon>
    </lineage>
</organism>